<evidence type="ECO:0000313" key="10">
    <source>
        <dbReference type="Proteomes" id="UP001589862"/>
    </source>
</evidence>
<feature type="transmembrane region" description="Helical" evidence="7">
    <location>
        <begin position="171"/>
        <end position="192"/>
    </location>
</feature>
<evidence type="ECO:0000256" key="7">
    <source>
        <dbReference type="SAM" id="Phobius"/>
    </source>
</evidence>
<dbReference type="Proteomes" id="UP001589862">
    <property type="component" value="Unassembled WGS sequence"/>
</dbReference>
<evidence type="ECO:0000259" key="8">
    <source>
        <dbReference type="Pfam" id="PF09335"/>
    </source>
</evidence>
<protein>
    <submittedName>
        <fullName evidence="9">DedA family protein</fullName>
    </submittedName>
</protein>
<evidence type="ECO:0000256" key="3">
    <source>
        <dbReference type="ARBA" id="ARBA00022475"/>
    </source>
</evidence>
<evidence type="ECO:0000256" key="5">
    <source>
        <dbReference type="ARBA" id="ARBA00022989"/>
    </source>
</evidence>
<keyword evidence="3" id="KW-1003">Cell membrane</keyword>
<sequence>MLEQINEIILSFAGGWWTYLVLFVFCCIDGFFPVVPSESLLVGLASVGVHLGWPFFLGVWFAGASGAFLGDQICYRIGRRIGTDRWAWLRKPRVQRILRFANYELHKRGALLIFTGRFIPGGRVAVNLTAGATGYSLRRFTVLDAISTSVWSAYSLALGALAGQWLDSNPLLAFVVAVIIALGLGILLDLAIRRIHHYLDERGHAAWLTELDEPVNPFYARPIESDAQNS</sequence>
<evidence type="ECO:0000256" key="6">
    <source>
        <dbReference type="ARBA" id="ARBA00023136"/>
    </source>
</evidence>
<gene>
    <name evidence="9" type="ORF">ACFFFR_04505</name>
</gene>
<keyword evidence="6 7" id="KW-0472">Membrane</keyword>
<dbReference type="RefSeq" id="WP_377458333.1">
    <property type="nucleotide sequence ID" value="NZ_JBHLUB010000022.1"/>
</dbReference>
<dbReference type="InterPro" id="IPR032816">
    <property type="entry name" value="VTT_dom"/>
</dbReference>
<organism evidence="9 10">
    <name type="scientific">Micrococcoides hystricis</name>
    <dbReference type="NCBI Taxonomy" id="1572761"/>
    <lineage>
        <taxon>Bacteria</taxon>
        <taxon>Bacillati</taxon>
        <taxon>Actinomycetota</taxon>
        <taxon>Actinomycetes</taxon>
        <taxon>Micrococcales</taxon>
        <taxon>Micrococcaceae</taxon>
        <taxon>Micrococcoides</taxon>
    </lineage>
</organism>
<dbReference type="InterPro" id="IPR051311">
    <property type="entry name" value="DedA_domain"/>
</dbReference>
<comment type="subcellular location">
    <subcellularLocation>
        <location evidence="1">Cell membrane</location>
        <topology evidence="1">Multi-pass membrane protein</topology>
    </subcellularLocation>
</comment>
<feature type="transmembrane region" description="Helical" evidence="7">
    <location>
        <begin position="145"/>
        <end position="165"/>
    </location>
</feature>
<dbReference type="EMBL" id="JBHLUB010000022">
    <property type="protein sequence ID" value="MFC0581644.1"/>
    <property type="molecule type" value="Genomic_DNA"/>
</dbReference>
<feature type="transmembrane region" description="Helical" evidence="7">
    <location>
        <begin position="52"/>
        <end position="70"/>
    </location>
</feature>
<feature type="transmembrane region" description="Helical" evidence="7">
    <location>
        <begin position="12"/>
        <end position="32"/>
    </location>
</feature>
<dbReference type="PANTHER" id="PTHR42709:SF6">
    <property type="entry name" value="UNDECAPRENYL PHOSPHATE TRANSPORTER A"/>
    <property type="match status" value="1"/>
</dbReference>
<evidence type="ECO:0000256" key="2">
    <source>
        <dbReference type="ARBA" id="ARBA00010792"/>
    </source>
</evidence>
<accession>A0ABV6P951</accession>
<comment type="similarity">
    <text evidence="2">Belongs to the DedA family.</text>
</comment>
<keyword evidence="4 7" id="KW-0812">Transmembrane</keyword>
<dbReference type="Pfam" id="PF09335">
    <property type="entry name" value="VTT_dom"/>
    <property type="match status" value="1"/>
</dbReference>
<evidence type="ECO:0000313" key="9">
    <source>
        <dbReference type="EMBL" id="MFC0581644.1"/>
    </source>
</evidence>
<name>A0ABV6P951_9MICC</name>
<feature type="domain" description="VTT" evidence="8">
    <location>
        <begin position="36"/>
        <end position="160"/>
    </location>
</feature>
<keyword evidence="5 7" id="KW-1133">Transmembrane helix</keyword>
<comment type="caution">
    <text evidence="9">The sequence shown here is derived from an EMBL/GenBank/DDBJ whole genome shotgun (WGS) entry which is preliminary data.</text>
</comment>
<evidence type="ECO:0000256" key="1">
    <source>
        <dbReference type="ARBA" id="ARBA00004651"/>
    </source>
</evidence>
<reference evidence="9 10" key="1">
    <citation type="submission" date="2024-09" db="EMBL/GenBank/DDBJ databases">
        <authorList>
            <person name="Sun Q."/>
            <person name="Mori K."/>
        </authorList>
    </citation>
    <scope>NUCLEOTIDE SEQUENCE [LARGE SCALE GENOMIC DNA]</scope>
    <source>
        <strain evidence="9 10">NCAIM B.02604</strain>
    </source>
</reference>
<proteinExistence type="inferred from homology"/>
<evidence type="ECO:0000256" key="4">
    <source>
        <dbReference type="ARBA" id="ARBA00022692"/>
    </source>
</evidence>
<dbReference type="PANTHER" id="PTHR42709">
    <property type="entry name" value="ALKALINE PHOSPHATASE LIKE PROTEIN"/>
    <property type="match status" value="1"/>
</dbReference>
<keyword evidence="10" id="KW-1185">Reference proteome</keyword>